<feature type="domain" description="DUF7964" evidence="1">
    <location>
        <begin position="26"/>
        <end position="107"/>
    </location>
</feature>
<reference evidence="2 3" key="1">
    <citation type="submission" date="2020-07" db="EMBL/GenBank/DDBJ databases">
        <title>Halosimplex litoreum sp. nov. and Halosimplex rubrum sp. nov., isolated from different salt environments.</title>
        <authorList>
            <person name="Cui H."/>
        </authorList>
    </citation>
    <scope>NUCLEOTIDE SEQUENCE [LARGE SCALE GENOMIC DNA]</scope>
    <source>
        <strain evidence="2 3">R2</strain>
    </source>
</reference>
<gene>
    <name evidence="2" type="ORF">HZS54_12390</name>
</gene>
<dbReference type="Pfam" id="PF25912">
    <property type="entry name" value="DUF7964"/>
    <property type="match status" value="1"/>
</dbReference>
<protein>
    <recommendedName>
        <fullName evidence="1">DUF7964 domain-containing protein</fullName>
    </recommendedName>
</protein>
<name>A0A7D5P718_9EURY</name>
<evidence type="ECO:0000313" key="2">
    <source>
        <dbReference type="EMBL" id="QLH82366.1"/>
    </source>
</evidence>
<keyword evidence="3" id="KW-1185">Reference proteome</keyword>
<dbReference type="Proteomes" id="UP000509346">
    <property type="component" value="Chromosome"/>
</dbReference>
<evidence type="ECO:0000259" key="1">
    <source>
        <dbReference type="Pfam" id="PF25912"/>
    </source>
</evidence>
<accession>A0A7D5P718</accession>
<evidence type="ECO:0000313" key="3">
    <source>
        <dbReference type="Proteomes" id="UP000509346"/>
    </source>
</evidence>
<dbReference type="OrthoDB" id="382031at2157"/>
<dbReference type="AlphaFoldDB" id="A0A7D5P718"/>
<sequence>MIPCIPEHVGENPCPSCGTNHEEFPALPNRPLSIADCSELVQGNEIDGIMPIFRIHTKENYQKAVPAIVMVVGTTVRILWLNPKADNDWVIVREETEVDFPFELGKEMGEQLRDSTYKEDTIEGYEVVYPDNELLQAVESN</sequence>
<dbReference type="RefSeq" id="WP_179922834.1">
    <property type="nucleotide sequence ID" value="NZ_CP058909.1"/>
</dbReference>
<organism evidence="2 3">
    <name type="scientific">Halosimplex pelagicum</name>
    <dbReference type="NCBI Taxonomy" id="869886"/>
    <lineage>
        <taxon>Archaea</taxon>
        <taxon>Methanobacteriati</taxon>
        <taxon>Methanobacteriota</taxon>
        <taxon>Stenosarchaea group</taxon>
        <taxon>Halobacteria</taxon>
        <taxon>Halobacteriales</taxon>
        <taxon>Haloarculaceae</taxon>
        <taxon>Halosimplex</taxon>
    </lineage>
</organism>
<dbReference type="InterPro" id="IPR058270">
    <property type="entry name" value="DUF7964"/>
</dbReference>
<dbReference type="EMBL" id="CP058909">
    <property type="protein sequence ID" value="QLH82366.1"/>
    <property type="molecule type" value="Genomic_DNA"/>
</dbReference>
<proteinExistence type="predicted"/>
<dbReference type="KEGG" id="hpel:HZS54_12390"/>
<dbReference type="GeneID" id="56083401"/>